<dbReference type="OrthoDB" id="3066029at2759"/>
<dbReference type="InterPro" id="IPR036259">
    <property type="entry name" value="MFS_trans_sf"/>
</dbReference>
<evidence type="ECO:0008006" key="8">
    <source>
        <dbReference type="Google" id="ProtNLM"/>
    </source>
</evidence>
<feature type="transmembrane region" description="Helical" evidence="5">
    <location>
        <begin position="137"/>
        <end position="158"/>
    </location>
</feature>
<keyword evidence="4 5" id="KW-0472">Membrane</keyword>
<evidence type="ECO:0000256" key="1">
    <source>
        <dbReference type="ARBA" id="ARBA00004141"/>
    </source>
</evidence>
<keyword evidence="2 5" id="KW-0812">Transmembrane</keyword>
<gene>
    <name evidence="6" type="ORF">EWM64_g1059</name>
</gene>
<dbReference type="EMBL" id="SFCI01000065">
    <property type="protein sequence ID" value="TFY82944.1"/>
    <property type="molecule type" value="Genomic_DNA"/>
</dbReference>
<dbReference type="Proteomes" id="UP000298061">
    <property type="component" value="Unassembled WGS sequence"/>
</dbReference>
<sequence>MFLPAGLGNTIGAPLAGRISDIIVQRWEVKRGGVWVPEDRLRGTTIAALVFVPMSILLSGAITQYVDGTLGIVLNLVCLFVNGLGVDLVLSPCSAYFVDIMHARSAETMAANTALRSAFTALATAAILPLINHIGMLATNAIAAGLAWIGFVLLWVTIHYGDRMRAWLDVGFSTPSDN</sequence>
<keyword evidence="3 5" id="KW-1133">Transmembrane helix</keyword>
<dbReference type="PANTHER" id="PTHR23502:SF64">
    <property type="entry name" value="TRANSPORTER, PUTATIVE (AFU_ORTHOLOGUE AFUA_3G11760)-RELATED"/>
    <property type="match status" value="1"/>
</dbReference>
<dbReference type="Gene3D" id="1.20.1250.20">
    <property type="entry name" value="MFS general substrate transporter like domains"/>
    <property type="match status" value="1"/>
</dbReference>
<feature type="transmembrane region" description="Helical" evidence="5">
    <location>
        <begin position="46"/>
        <end position="66"/>
    </location>
</feature>
<dbReference type="PANTHER" id="PTHR23502">
    <property type="entry name" value="MAJOR FACILITATOR SUPERFAMILY"/>
    <property type="match status" value="1"/>
</dbReference>
<evidence type="ECO:0000256" key="2">
    <source>
        <dbReference type="ARBA" id="ARBA00022692"/>
    </source>
</evidence>
<dbReference type="GO" id="GO:0005886">
    <property type="term" value="C:plasma membrane"/>
    <property type="evidence" value="ECO:0007669"/>
    <property type="project" value="TreeGrafter"/>
</dbReference>
<evidence type="ECO:0000256" key="5">
    <source>
        <dbReference type="SAM" id="Phobius"/>
    </source>
</evidence>
<dbReference type="STRING" id="135208.A0A4Z0A9M2"/>
<accession>A0A4Z0A9M2</accession>
<name>A0A4Z0A9M2_9AGAM</name>
<dbReference type="AlphaFoldDB" id="A0A4Z0A9M2"/>
<comment type="subcellular location">
    <subcellularLocation>
        <location evidence="1">Membrane</location>
        <topology evidence="1">Multi-pass membrane protein</topology>
    </subcellularLocation>
</comment>
<keyword evidence="7" id="KW-1185">Reference proteome</keyword>
<protein>
    <recommendedName>
        <fullName evidence="8">Major facilitator superfamily (MFS) profile domain-containing protein</fullName>
    </recommendedName>
</protein>
<organism evidence="6 7">
    <name type="scientific">Hericium alpestre</name>
    <dbReference type="NCBI Taxonomy" id="135208"/>
    <lineage>
        <taxon>Eukaryota</taxon>
        <taxon>Fungi</taxon>
        <taxon>Dikarya</taxon>
        <taxon>Basidiomycota</taxon>
        <taxon>Agaricomycotina</taxon>
        <taxon>Agaricomycetes</taxon>
        <taxon>Russulales</taxon>
        <taxon>Hericiaceae</taxon>
        <taxon>Hericium</taxon>
    </lineage>
</organism>
<evidence type="ECO:0000256" key="3">
    <source>
        <dbReference type="ARBA" id="ARBA00022989"/>
    </source>
</evidence>
<reference evidence="6 7" key="1">
    <citation type="submission" date="2019-02" db="EMBL/GenBank/DDBJ databases">
        <title>Genome sequencing of the rare red list fungi Hericium alpestre (H. flagellum).</title>
        <authorList>
            <person name="Buettner E."/>
            <person name="Kellner H."/>
        </authorList>
    </citation>
    <scope>NUCLEOTIDE SEQUENCE [LARGE SCALE GENOMIC DNA]</scope>
    <source>
        <strain evidence="6 7">DSM 108284</strain>
    </source>
</reference>
<dbReference type="SUPFAM" id="SSF103473">
    <property type="entry name" value="MFS general substrate transporter"/>
    <property type="match status" value="1"/>
</dbReference>
<comment type="caution">
    <text evidence="6">The sequence shown here is derived from an EMBL/GenBank/DDBJ whole genome shotgun (WGS) entry which is preliminary data.</text>
</comment>
<feature type="transmembrane region" description="Helical" evidence="5">
    <location>
        <begin position="72"/>
        <end position="98"/>
    </location>
</feature>
<dbReference type="GO" id="GO:0022857">
    <property type="term" value="F:transmembrane transporter activity"/>
    <property type="evidence" value="ECO:0007669"/>
    <property type="project" value="TreeGrafter"/>
</dbReference>
<evidence type="ECO:0000313" key="7">
    <source>
        <dbReference type="Proteomes" id="UP000298061"/>
    </source>
</evidence>
<evidence type="ECO:0000313" key="6">
    <source>
        <dbReference type="EMBL" id="TFY82944.1"/>
    </source>
</evidence>
<proteinExistence type="predicted"/>
<evidence type="ECO:0000256" key="4">
    <source>
        <dbReference type="ARBA" id="ARBA00023136"/>
    </source>
</evidence>